<dbReference type="PANTHER" id="PTHR45339">
    <property type="entry name" value="HYBRID SIGNAL TRANSDUCTION HISTIDINE KINASE J"/>
    <property type="match status" value="1"/>
</dbReference>
<feature type="modified residue" description="4-aspartylphosphate" evidence="2">
    <location>
        <position position="52"/>
    </location>
</feature>
<protein>
    <submittedName>
        <fullName evidence="4">Polar-differentiation response regulator DivK</fullName>
    </submittedName>
</protein>
<dbReference type="Gene3D" id="3.40.50.2300">
    <property type="match status" value="1"/>
</dbReference>
<accession>A0A518G3F7</accession>
<dbReference type="OrthoDB" id="9813953at2"/>
<dbReference type="KEGG" id="ahel:Q31a_14370"/>
<reference evidence="4 5" key="1">
    <citation type="submission" date="2019-02" db="EMBL/GenBank/DDBJ databases">
        <title>Deep-cultivation of Planctomycetes and their phenomic and genomic characterization uncovers novel biology.</title>
        <authorList>
            <person name="Wiegand S."/>
            <person name="Jogler M."/>
            <person name="Boedeker C."/>
            <person name="Pinto D."/>
            <person name="Vollmers J."/>
            <person name="Rivas-Marin E."/>
            <person name="Kohn T."/>
            <person name="Peeters S.H."/>
            <person name="Heuer A."/>
            <person name="Rast P."/>
            <person name="Oberbeckmann S."/>
            <person name="Bunk B."/>
            <person name="Jeske O."/>
            <person name="Meyerdierks A."/>
            <person name="Storesund J.E."/>
            <person name="Kallscheuer N."/>
            <person name="Luecker S."/>
            <person name="Lage O.M."/>
            <person name="Pohl T."/>
            <person name="Merkel B.J."/>
            <person name="Hornburger P."/>
            <person name="Mueller R.-W."/>
            <person name="Bruemmer F."/>
            <person name="Labrenz M."/>
            <person name="Spormann A.M."/>
            <person name="Op den Camp H."/>
            <person name="Overmann J."/>
            <person name="Amann R."/>
            <person name="Jetten M.S.M."/>
            <person name="Mascher T."/>
            <person name="Medema M.H."/>
            <person name="Devos D.P."/>
            <person name="Kaster A.-K."/>
            <person name="Ovreas L."/>
            <person name="Rohde M."/>
            <person name="Galperin M.Y."/>
            <person name="Jogler C."/>
        </authorList>
    </citation>
    <scope>NUCLEOTIDE SEQUENCE [LARGE SCALE GENOMIC DNA]</scope>
    <source>
        <strain evidence="4 5">Q31a</strain>
    </source>
</reference>
<sequence>MSTILVADDNDDLRELMIIRLKEFGFSVLAAKNGLEAVQLAKSAHPLVILMDMNMPELDGWEACCQIKRDPLVRRIPIIALTAYSLPGDEARANASGCDGYHAKPVDFQMLLQQIESLAPRSEKLQGQ</sequence>
<evidence type="ECO:0000259" key="3">
    <source>
        <dbReference type="PROSITE" id="PS50110"/>
    </source>
</evidence>
<dbReference type="SMART" id="SM00448">
    <property type="entry name" value="REC"/>
    <property type="match status" value="1"/>
</dbReference>
<dbReference type="PANTHER" id="PTHR45339:SF3">
    <property type="entry name" value="HISTIDINE KINASE"/>
    <property type="match status" value="1"/>
</dbReference>
<dbReference type="PROSITE" id="PS50110">
    <property type="entry name" value="RESPONSE_REGULATORY"/>
    <property type="match status" value="1"/>
</dbReference>
<evidence type="ECO:0000313" key="5">
    <source>
        <dbReference type="Proteomes" id="UP000318017"/>
    </source>
</evidence>
<dbReference type="EMBL" id="CP036298">
    <property type="protein sequence ID" value="QDV23141.1"/>
    <property type="molecule type" value="Genomic_DNA"/>
</dbReference>
<dbReference type="Pfam" id="PF00072">
    <property type="entry name" value="Response_reg"/>
    <property type="match status" value="1"/>
</dbReference>
<gene>
    <name evidence="4" type="primary">divK</name>
    <name evidence="4" type="ORF">Q31a_14370</name>
</gene>
<name>A0A518G3F7_9BACT</name>
<keyword evidence="1 2" id="KW-0597">Phosphoprotein</keyword>
<dbReference type="InterPro" id="IPR011006">
    <property type="entry name" value="CheY-like_superfamily"/>
</dbReference>
<dbReference type="Proteomes" id="UP000318017">
    <property type="component" value="Chromosome"/>
</dbReference>
<dbReference type="AlphaFoldDB" id="A0A518G3F7"/>
<keyword evidence="5" id="KW-1185">Reference proteome</keyword>
<proteinExistence type="predicted"/>
<evidence type="ECO:0000256" key="2">
    <source>
        <dbReference type="PROSITE-ProRule" id="PRU00169"/>
    </source>
</evidence>
<evidence type="ECO:0000256" key="1">
    <source>
        <dbReference type="ARBA" id="ARBA00022553"/>
    </source>
</evidence>
<dbReference type="GO" id="GO:0000160">
    <property type="term" value="P:phosphorelay signal transduction system"/>
    <property type="evidence" value="ECO:0007669"/>
    <property type="project" value="InterPro"/>
</dbReference>
<organism evidence="4 5">
    <name type="scientific">Aureliella helgolandensis</name>
    <dbReference type="NCBI Taxonomy" id="2527968"/>
    <lineage>
        <taxon>Bacteria</taxon>
        <taxon>Pseudomonadati</taxon>
        <taxon>Planctomycetota</taxon>
        <taxon>Planctomycetia</taxon>
        <taxon>Pirellulales</taxon>
        <taxon>Pirellulaceae</taxon>
        <taxon>Aureliella</taxon>
    </lineage>
</organism>
<dbReference type="InterPro" id="IPR001789">
    <property type="entry name" value="Sig_transdc_resp-reg_receiver"/>
</dbReference>
<feature type="domain" description="Response regulatory" evidence="3">
    <location>
        <begin position="3"/>
        <end position="119"/>
    </location>
</feature>
<dbReference type="RefSeq" id="WP_145075737.1">
    <property type="nucleotide sequence ID" value="NZ_CP036298.1"/>
</dbReference>
<evidence type="ECO:0000313" key="4">
    <source>
        <dbReference type="EMBL" id="QDV23141.1"/>
    </source>
</evidence>
<dbReference type="SUPFAM" id="SSF52172">
    <property type="entry name" value="CheY-like"/>
    <property type="match status" value="1"/>
</dbReference>